<evidence type="ECO:0000256" key="4">
    <source>
        <dbReference type="ARBA" id="ARBA00022574"/>
    </source>
</evidence>
<accession>A0A914HE27</accession>
<dbReference type="PANTHER" id="PTHR10709">
    <property type="entry name" value="ACTIN-RELATED PROTEIN 2/3 COMPLEX SUBUNIT 1"/>
    <property type="match status" value="1"/>
</dbReference>
<evidence type="ECO:0000256" key="2">
    <source>
        <dbReference type="ARBA" id="ARBA00006260"/>
    </source>
</evidence>
<feature type="repeat" description="WD" evidence="9">
    <location>
        <begin position="56"/>
        <end position="87"/>
    </location>
</feature>
<evidence type="ECO:0000313" key="12">
    <source>
        <dbReference type="WBParaSite" id="Gr19_v10_g15761.t2"/>
    </source>
</evidence>
<keyword evidence="11" id="KW-1185">Reference proteome</keyword>
<evidence type="ECO:0000256" key="3">
    <source>
        <dbReference type="ARBA" id="ARBA00022490"/>
    </source>
</evidence>
<keyword evidence="3 8" id="KW-0963">Cytoplasm</keyword>
<dbReference type="Proteomes" id="UP000887572">
    <property type="component" value="Unplaced"/>
</dbReference>
<evidence type="ECO:0000256" key="6">
    <source>
        <dbReference type="ARBA" id="ARBA00023203"/>
    </source>
</evidence>
<proteinExistence type="inferred from homology"/>
<evidence type="ECO:0000256" key="8">
    <source>
        <dbReference type="PIRNR" id="PIRNR038093"/>
    </source>
</evidence>
<comment type="function">
    <text evidence="8">Functions as component of the Arp2/3 complex which is involved in regulation of actin polymerization and together with an activating nucleation-promoting factor (NPF) mediates the formation of branched actin networks.</text>
</comment>
<dbReference type="PIRSF" id="PIRSF038093">
    <property type="entry name" value="ARP2/3_su1"/>
    <property type="match status" value="1"/>
</dbReference>
<evidence type="ECO:0000256" key="1">
    <source>
        <dbReference type="ARBA" id="ARBA00004245"/>
    </source>
</evidence>
<evidence type="ECO:0000256" key="7">
    <source>
        <dbReference type="ARBA" id="ARBA00023212"/>
    </source>
</evidence>
<dbReference type="InterPro" id="IPR017383">
    <property type="entry name" value="ARPC1"/>
</dbReference>
<comment type="similarity">
    <text evidence="2 8">Belongs to the WD repeat ARPC1 family.</text>
</comment>
<dbReference type="PANTHER" id="PTHR10709:SF2">
    <property type="entry name" value="ACTIN-RELATED PROTEIN 2_3 COMPLEX SUBUNIT"/>
    <property type="match status" value="1"/>
</dbReference>
<name>A0A914HE27_GLORO</name>
<dbReference type="Gene3D" id="2.130.10.10">
    <property type="entry name" value="YVTN repeat-like/Quinoprotein amine dehydrogenase"/>
    <property type="match status" value="1"/>
</dbReference>
<keyword evidence="6 8" id="KW-0009">Actin-binding</keyword>
<dbReference type="WBParaSite" id="Gr19_v10_g15761.t2">
    <property type="protein sequence ID" value="Gr19_v10_g15761.t2"/>
    <property type="gene ID" value="Gr19_v10_g15761"/>
</dbReference>
<reference evidence="12" key="1">
    <citation type="submission" date="2022-11" db="UniProtKB">
        <authorList>
            <consortium name="WormBaseParasite"/>
        </authorList>
    </citation>
    <scope>IDENTIFICATION</scope>
</reference>
<sequence length="397" mass="44375">MNAQNNSPVQDWLLNIGPISCHAWNKDRTQLAVSPSNNEIHIFARSDSSWKPLHVLTEHDLLITGLDWAPSTNRLVSCSQDKNAFVWTWEAEKNIWKPEMVLVRANRAATCVKWSPNENKFAVGTGARMVAICYYDRENDWWVAKQIKKPMRSTVTSLDWHPNNILLAVGACDFKARVFSAYVKEIDEKPAPNPWGTKMPLGELLKEYQSTGWVHDLAFSPSGGKLVWVSHDSSISVIDKSNSLQQERPIEFKTAFLPFTSVRWVNETNIVAAGHDCSPILFTFDGVALKLKCKLDVPPESKNGSHVSSAFEMFRSIDKKAVSVDSPLSSTALKTLHQNSIMQIRPHTGCSNQTGTVSKFSTCSLDGVVALWDVQEVFEYCQKRLGRPLLNGATSAL</sequence>
<evidence type="ECO:0000313" key="11">
    <source>
        <dbReference type="Proteomes" id="UP000887572"/>
    </source>
</evidence>
<protein>
    <recommendedName>
        <fullName evidence="8">Actin-related protein 2/3 complex subunit</fullName>
    </recommendedName>
</protein>
<evidence type="ECO:0000256" key="9">
    <source>
        <dbReference type="PROSITE-ProRule" id="PRU00221"/>
    </source>
</evidence>
<keyword evidence="7 8" id="KW-0206">Cytoskeleton</keyword>
<dbReference type="PROSITE" id="PS50082">
    <property type="entry name" value="WD_REPEATS_2"/>
    <property type="match status" value="1"/>
</dbReference>
<evidence type="ECO:0000259" key="10">
    <source>
        <dbReference type="Pfam" id="PF12894"/>
    </source>
</evidence>
<dbReference type="SMART" id="SM00320">
    <property type="entry name" value="WD40"/>
    <property type="match status" value="6"/>
</dbReference>
<dbReference type="InterPro" id="IPR024977">
    <property type="entry name" value="Apc4-like_WD40_dom"/>
</dbReference>
<organism evidence="11 12">
    <name type="scientific">Globodera rostochiensis</name>
    <name type="common">Golden nematode worm</name>
    <name type="synonym">Heterodera rostochiensis</name>
    <dbReference type="NCBI Taxonomy" id="31243"/>
    <lineage>
        <taxon>Eukaryota</taxon>
        <taxon>Metazoa</taxon>
        <taxon>Ecdysozoa</taxon>
        <taxon>Nematoda</taxon>
        <taxon>Chromadorea</taxon>
        <taxon>Rhabditida</taxon>
        <taxon>Tylenchina</taxon>
        <taxon>Tylenchomorpha</taxon>
        <taxon>Tylenchoidea</taxon>
        <taxon>Heteroderidae</taxon>
        <taxon>Heteroderinae</taxon>
        <taxon>Globodera</taxon>
    </lineage>
</organism>
<dbReference type="AlphaFoldDB" id="A0A914HE27"/>
<keyword evidence="5" id="KW-0677">Repeat</keyword>
<evidence type="ECO:0000256" key="5">
    <source>
        <dbReference type="ARBA" id="ARBA00022737"/>
    </source>
</evidence>
<dbReference type="Pfam" id="PF12894">
    <property type="entry name" value="ANAPC4_WD40"/>
    <property type="match status" value="1"/>
</dbReference>
<dbReference type="InterPro" id="IPR015943">
    <property type="entry name" value="WD40/YVTN_repeat-like_dom_sf"/>
</dbReference>
<dbReference type="Pfam" id="PF00400">
    <property type="entry name" value="WD40"/>
    <property type="match status" value="1"/>
</dbReference>
<keyword evidence="4 9" id="KW-0853">WD repeat</keyword>
<dbReference type="InterPro" id="IPR001680">
    <property type="entry name" value="WD40_rpt"/>
</dbReference>
<dbReference type="GO" id="GO:0005885">
    <property type="term" value="C:Arp2/3 protein complex"/>
    <property type="evidence" value="ECO:0007669"/>
    <property type="project" value="UniProtKB-UniRule"/>
</dbReference>
<dbReference type="SUPFAM" id="SSF50978">
    <property type="entry name" value="WD40 repeat-like"/>
    <property type="match status" value="1"/>
</dbReference>
<feature type="domain" description="Anaphase-promoting complex subunit 4-like WD40" evidence="10">
    <location>
        <begin position="112"/>
        <end position="186"/>
    </location>
</feature>
<comment type="subcellular location">
    <subcellularLocation>
        <location evidence="1">Cytoplasm</location>
        <location evidence="1">Cytoskeleton</location>
    </subcellularLocation>
</comment>
<dbReference type="GO" id="GO:0034314">
    <property type="term" value="P:Arp2/3 complex-mediated actin nucleation"/>
    <property type="evidence" value="ECO:0007669"/>
    <property type="project" value="UniProtKB-UniRule"/>
</dbReference>
<dbReference type="InterPro" id="IPR036322">
    <property type="entry name" value="WD40_repeat_dom_sf"/>
</dbReference>
<dbReference type="PROSITE" id="PS50294">
    <property type="entry name" value="WD_REPEATS_REGION"/>
    <property type="match status" value="1"/>
</dbReference>
<dbReference type="GO" id="GO:0051015">
    <property type="term" value="F:actin filament binding"/>
    <property type="evidence" value="ECO:0007669"/>
    <property type="project" value="TreeGrafter"/>
</dbReference>